<comment type="domain">
    <text evidence="6">Has four distinct domains: an N-terminal nucleotidyltransferase (NT) domain responsible for UTase activity, a central HD domain that encodes UR activity, and two C-terminal ACT domains that seem to have a role in glutamine sensing.</text>
</comment>
<evidence type="ECO:0000256" key="4">
    <source>
        <dbReference type="ARBA" id="ARBA00022842"/>
    </source>
</evidence>
<dbReference type="EMBL" id="QZKU01000057">
    <property type="protein sequence ID" value="RJP22462.1"/>
    <property type="molecule type" value="Genomic_DNA"/>
</dbReference>
<dbReference type="InterPro" id="IPR045865">
    <property type="entry name" value="ACT-like_dom_sf"/>
</dbReference>
<dbReference type="NCBIfam" id="TIGR01693">
    <property type="entry name" value="UTase_glnD"/>
    <property type="match status" value="1"/>
</dbReference>
<dbReference type="SUPFAM" id="SSF55021">
    <property type="entry name" value="ACT-like"/>
    <property type="match status" value="2"/>
</dbReference>
<keyword evidence="3 6" id="KW-0378">Hydrolase</keyword>
<feature type="domain" description="ACT" evidence="7">
    <location>
        <begin position="714"/>
        <end position="795"/>
    </location>
</feature>
<evidence type="ECO:0000256" key="6">
    <source>
        <dbReference type="HAMAP-Rule" id="MF_00277"/>
    </source>
</evidence>
<organism evidence="8 9">
    <name type="scientific">Abyssobacteria bacterium (strain SURF_5)</name>
    <dbReference type="NCBI Taxonomy" id="2093360"/>
    <lineage>
        <taxon>Bacteria</taxon>
        <taxon>Pseudomonadati</taxon>
        <taxon>Candidatus Hydrogenedentota</taxon>
        <taxon>Candidatus Abyssobacteria</taxon>
    </lineage>
</organism>
<comment type="caution">
    <text evidence="8">The sequence shown here is derived from an EMBL/GenBank/DDBJ whole genome shotgun (WGS) entry which is preliminary data.</text>
</comment>
<dbReference type="EC" id="2.7.7.59" evidence="6"/>
<keyword evidence="2 6" id="KW-0548">Nucleotidyltransferase</keyword>
<dbReference type="CDD" id="cd04900">
    <property type="entry name" value="ACT_UUR-like_1"/>
    <property type="match status" value="1"/>
</dbReference>
<feature type="region of interest" description="Uridylyltransferase" evidence="6">
    <location>
        <begin position="1"/>
        <end position="349"/>
    </location>
</feature>
<dbReference type="Pfam" id="PF01842">
    <property type="entry name" value="ACT"/>
    <property type="match status" value="1"/>
</dbReference>
<keyword evidence="4 6" id="KW-0460">Magnesium</keyword>
<comment type="catalytic activity">
    <reaction evidence="6">
        <text>[protein-PII]-L-tyrosine + UTP = [protein-PII]-uridylyl-L-tyrosine + diphosphate</text>
        <dbReference type="Rhea" id="RHEA:13673"/>
        <dbReference type="Rhea" id="RHEA-COMP:12147"/>
        <dbReference type="Rhea" id="RHEA-COMP:12148"/>
        <dbReference type="ChEBI" id="CHEBI:33019"/>
        <dbReference type="ChEBI" id="CHEBI:46398"/>
        <dbReference type="ChEBI" id="CHEBI:46858"/>
        <dbReference type="ChEBI" id="CHEBI:90602"/>
        <dbReference type="EC" id="2.7.7.59"/>
    </reaction>
</comment>
<sequence length="918" mass="103878">MDYLYDLKNALAGTDVPSAGGGDRSLFLLKTKAFVSEKKRDLMRMHLEGMGGAAVVARYTGLADALISFIFEKSSRGADACSRSGLIALGGYGRKELCFCSDLDIMLLHDGPLQQSMETLNDFLVPFLWDIGFTVGHSVRSVDEALRLARNDDVVLTSMLEGRLLLGNSDFLASFKQQLFAQLRAEGIKKFIRVKKRERAQDYREAGSEVYHSEPNIKLTAGGLRDYHTGIWAVLAQFGLKSLSECHTEGLLTEDQFLRIERALDFIWRVRNQMHLDGGAPHDVLTLSRQEKIAAVFGYQPTRGALPVELFMQDYYSHAHELHHFYEEMLRLAGFSRPVRQQERPRGGRMDHGLKIARRRVFLPPDDSQWFREDPPRLLEVFWYSQKRGIMLSESGLNSIRNNLVLIDDNFRSSPVARDYFLAILADPSRVGATIRQMSEIGLLDRYLPEFAQIRNLVRYDSFHQYPVHEHTLRALETLAVVPQLKELGTDILKGILTEVKDPAIVSLAILLHDFGKAHEASHVTEGTKIAEAIASRFGLNGSRLHTLNFLVRNHLKMAHLSQYRDIEDLAIIRSFAAEVGSIEMMNMLYLLTFADLYAVRQGSWNDWKSALLYHLYQRTKQMLEEPPSAGGDGTSAGGDGMGIWESAKARAVNQYLPKKEASEVRRHLELLSDRYLRAFTPKEIAEHIRMIATLKSRNTALKCMALPQYSFSHIVICTRDRLGLFADIAGTFAAQQISILNASIFTRSDGVAIDSFYVVDARGDRPLTSTKWAQVKDHLRKVLRGERDVKRLLQSAEQSPRSLQRTMVSLRRGVYFDNHVSATHTVIDIEAPDRVGLLYDIASTFSAMGLNLSVAKITTDVRQAHDAFYVTDENNKKIVDPLRLQEIEERLEEALERRNPAAASLLISRKKRRVNER</sequence>
<comment type="activity regulation">
    <text evidence="6">Uridylyltransferase (UTase) activity is inhibited by glutamine, while glutamine activates uridylyl-removing (UR) activity.</text>
</comment>
<dbReference type="AlphaFoldDB" id="A0A3A4NTU6"/>
<proteinExistence type="inferred from homology"/>
<comment type="caution">
    <text evidence="6">Lacks conserved residue(s) required for the propagation of feature annotation.</text>
</comment>
<evidence type="ECO:0000313" key="8">
    <source>
        <dbReference type="EMBL" id="RJP22462.1"/>
    </source>
</evidence>
<dbReference type="SUPFAM" id="SSF81593">
    <property type="entry name" value="Nucleotidyltransferase substrate binding subunit/domain"/>
    <property type="match status" value="1"/>
</dbReference>
<dbReference type="InterPro" id="IPR010043">
    <property type="entry name" value="UTase/UR"/>
</dbReference>
<dbReference type="SUPFAM" id="SSF81891">
    <property type="entry name" value="Poly A polymerase C-terminal region-like"/>
    <property type="match status" value="1"/>
</dbReference>
<comment type="cofactor">
    <cofactor evidence="6">
        <name>Mg(2+)</name>
        <dbReference type="ChEBI" id="CHEBI:18420"/>
    </cofactor>
</comment>
<dbReference type="PANTHER" id="PTHR47320:SF1">
    <property type="entry name" value="BIFUNCTIONAL URIDYLYLTRANSFERASE_URIDYLYL-REMOVING ENZYME"/>
    <property type="match status" value="1"/>
</dbReference>
<dbReference type="SUPFAM" id="SSF81301">
    <property type="entry name" value="Nucleotidyltransferase"/>
    <property type="match status" value="1"/>
</dbReference>
<dbReference type="GO" id="GO:0008081">
    <property type="term" value="F:phosphoric diester hydrolase activity"/>
    <property type="evidence" value="ECO:0007669"/>
    <property type="project" value="UniProtKB-UniRule"/>
</dbReference>
<keyword evidence="1 6" id="KW-0808">Transferase</keyword>
<reference evidence="8 9" key="1">
    <citation type="journal article" date="2017" name="ISME J.">
        <title>Energy and carbon metabolisms in a deep terrestrial subsurface fluid microbial community.</title>
        <authorList>
            <person name="Momper L."/>
            <person name="Jungbluth S.P."/>
            <person name="Lee M.D."/>
            <person name="Amend J.P."/>
        </authorList>
    </citation>
    <scope>NUCLEOTIDE SEQUENCE [LARGE SCALE GENOMIC DNA]</scope>
    <source>
        <strain evidence="8">SURF_5</strain>
    </source>
</reference>
<evidence type="ECO:0000259" key="7">
    <source>
        <dbReference type="PROSITE" id="PS51671"/>
    </source>
</evidence>
<dbReference type="PANTHER" id="PTHR47320">
    <property type="entry name" value="BIFUNCTIONAL URIDYLYLTRANSFERASE/URIDYLYL-REMOVING ENZYME"/>
    <property type="match status" value="1"/>
</dbReference>
<dbReference type="PROSITE" id="PS51671">
    <property type="entry name" value="ACT"/>
    <property type="match status" value="2"/>
</dbReference>
<dbReference type="GO" id="GO:0008773">
    <property type="term" value="F:[protein-PII] uridylyltransferase activity"/>
    <property type="evidence" value="ECO:0007669"/>
    <property type="project" value="UniProtKB-UniRule"/>
</dbReference>
<dbReference type="InterPro" id="IPR043519">
    <property type="entry name" value="NT_sf"/>
</dbReference>
<protein>
    <recommendedName>
        <fullName evidence="6">Bifunctional uridylyltransferase/uridylyl-removing enzyme</fullName>
        <shortName evidence="6">UTase/UR</shortName>
    </recommendedName>
    <alternativeName>
        <fullName evidence="6">Bifunctional [protein-PII] modification enzyme</fullName>
    </alternativeName>
    <alternativeName>
        <fullName evidence="6">Bifunctional nitrogen sensor protein</fullName>
    </alternativeName>
    <domain>
        <recommendedName>
            <fullName evidence="6">[Protein-PII] uridylyltransferase</fullName>
            <shortName evidence="6">PII uridylyltransferase</shortName>
            <shortName evidence="6">UTase</shortName>
            <ecNumber evidence="6">2.7.7.59</ecNumber>
        </recommendedName>
    </domain>
    <domain>
        <recommendedName>
            <fullName evidence="6">[Protein-PII]-UMP uridylyl-removing enzyme</fullName>
            <shortName evidence="6">UR</shortName>
            <ecNumber evidence="6">3.1.4.-</ecNumber>
        </recommendedName>
    </domain>
</protein>
<dbReference type="CDD" id="cd04899">
    <property type="entry name" value="ACT_ACR-UUR-like_2"/>
    <property type="match status" value="1"/>
</dbReference>
<dbReference type="GO" id="GO:0006808">
    <property type="term" value="P:regulation of nitrogen utilization"/>
    <property type="evidence" value="ECO:0007669"/>
    <property type="project" value="UniProtKB-UniRule"/>
</dbReference>
<accession>A0A3A4NTU6</accession>
<dbReference type="Proteomes" id="UP000265882">
    <property type="component" value="Unassembled WGS sequence"/>
</dbReference>
<dbReference type="Pfam" id="PF24931">
    <property type="entry name" value="ACT_ACR9_3rd"/>
    <property type="match status" value="1"/>
</dbReference>
<dbReference type="InterPro" id="IPR013546">
    <property type="entry name" value="PII_UdlTrfase/GS_AdlTrfase"/>
</dbReference>
<dbReference type="Gene3D" id="1.10.3090.10">
    <property type="entry name" value="cca-adding enzyme, domain 2"/>
    <property type="match status" value="1"/>
</dbReference>
<dbReference type="HAMAP" id="MF_00277">
    <property type="entry name" value="PII_uridylyl_transf"/>
    <property type="match status" value="1"/>
</dbReference>
<evidence type="ECO:0000256" key="5">
    <source>
        <dbReference type="ARBA" id="ARBA00023268"/>
    </source>
</evidence>
<dbReference type="PIRSF" id="PIRSF006288">
    <property type="entry name" value="PII_uridyltransf"/>
    <property type="match status" value="1"/>
</dbReference>
<evidence type="ECO:0000313" key="9">
    <source>
        <dbReference type="Proteomes" id="UP000265882"/>
    </source>
</evidence>
<dbReference type="Pfam" id="PF08335">
    <property type="entry name" value="GlnD_UR_UTase"/>
    <property type="match status" value="1"/>
</dbReference>
<dbReference type="InterPro" id="IPR002912">
    <property type="entry name" value="ACT_dom"/>
</dbReference>
<feature type="domain" description="ACT" evidence="7">
    <location>
        <begin position="827"/>
        <end position="911"/>
    </location>
</feature>
<name>A0A3A4NTU6_ABYX5</name>
<keyword evidence="5 6" id="KW-0511">Multifunctional enzyme</keyword>
<comment type="similarity">
    <text evidence="6">Belongs to the GlnD family.</text>
</comment>
<comment type="catalytic activity">
    <reaction evidence="6">
        <text>[protein-PII]-uridylyl-L-tyrosine + H2O = [protein-PII]-L-tyrosine + UMP + H(+)</text>
        <dbReference type="Rhea" id="RHEA:48600"/>
        <dbReference type="Rhea" id="RHEA-COMP:12147"/>
        <dbReference type="Rhea" id="RHEA-COMP:12148"/>
        <dbReference type="ChEBI" id="CHEBI:15377"/>
        <dbReference type="ChEBI" id="CHEBI:15378"/>
        <dbReference type="ChEBI" id="CHEBI:46858"/>
        <dbReference type="ChEBI" id="CHEBI:57865"/>
        <dbReference type="ChEBI" id="CHEBI:90602"/>
    </reaction>
</comment>
<comment type="function">
    <text evidence="6">Modifies, by uridylylation and deuridylylation, the PII regulatory proteins (GlnB and homologs), in response to the nitrogen status of the cell that GlnD senses through the glutamine level. Under low glutamine levels, catalyzes the conversion of the PII proteins and UTP to PII-UMP and PPi, while under higher glutamine levels, GlnD hydrolyzes PII-UMP to PII and UMP (deuridylylation). Thus, controls uridylylation state and activity of the PII proteins, and plays an important role in the regulation of nitrogen metabolism.</text>
</comment>
<evidence type="ECO:0000256" key="2">
    <source>
        <dbReference type="ARBA" id="ARBA00022695"/>
    </source>
</evidence>
<dbReference type="CDD" id="cd05401">
    <property type="entry name" value="NT_GlnE_GlnD_like"/>
    <property type="match status" value="1"/>
</dbReference>
<gene>
    <name evidence="6 8" type="primary">glnD</name>
    <name evidence="8" type="ORF">C4520_08140</name>
</gene>
<evidence type="ECO:0000256" key="3">
    <source>
        <dbReference type="ARBA" id="ARBA00022801"/>
    </source>
</evidence>
<dbReference type="EC" id="3.1.4.-" evidence="6"/>
<evidence type="ECO:0000256" key="1">
    <source>
        <dbReference type="ARBA" id="ARBA00022679"/>
    </source>
</evidence>